<dbReference type="SMART" id="SM00644">
    <property type="entry name" value="Ami_2"/>
    <property type="match status" value="1"/>
</dbReference>
<dbReference type="GO" id="GO:0008745">
    <property type="term" value="F:N-acetylmuramoyl-L-alanine amidase activity"/>
    <property type="evidence" value="ECO:0007669"/>
    <property type="project" value="UniProtKB-EC"/>
</dbReference>
<proteinExistence type="inferred from homology"/>
<evidence type="ECO:0000256" key="7">
    <source>
        <dbReference type="ARBA" id="ARBA00023316"/>
    </source>
</evidence>
<dbReference type="InterPro" id="IPR036505">
    <property type="entry name" value="Amidase/PGRP_sf"/>
</dbReference>
<dbReference type="RefSeq" id="WP_006284578.1">
    <property type="nucleotide sequence ID" value="NZ_BALG01000026.1"/>
</dbReference>
<evidence type="ECO:0000256" key="2">
    <source>
        <dbReference type="ARBA" id="ARBA00007553"/>
    </source>
</evidence>
<dbReference type="Proteomes" id="UP000029453">
    <property type="component" value="Unassembled WGS sequence"/>
</dbReference>
<accession>M9LYQ1</accession>
<dbReference type="EC" id="3.5.1.28" evidence="3"/>
<comment type="similarity">
    <text evidence="2">Belongs to the N-acetylmuramoyl-L-alanine amidase 2 family.</text>
</comment>
<keyword evidence="4" id="KW-0378">Hydrolase</keyword>
<dbReference type="OrthoDB" id="9794294at2"/>
<dbReference type="PANTHER" id="PTHR30417">
    <property type="entry name" value="N-ACETYLMURAMOYL-L-ALANINE AMIDASE AMID"/>
    <property type="match status" value="1"/>
</dbReference>
<dbReference type="GO" id="GO:0009254">
    <property type="term" value="P:peptidoglycan turnover"/>
    <property type="evidence" value="ECO:0007669"/>
    <property type="project" value="TreeGrafter"/>
</dbReference>
<keyword evidence="7" id="KW-0961">Cell wall biogenesis/degradation</keyword>
<name>M9LYQ1_PAEPP</name>
<dbReference type="GO" id="GO:0030435">
    <property type="term" value="P:sporulation resulting in formation of a cellular spore"/>
    <property type="evidence" value="ECO:0007669"/>
    <property type="project" value="UniProtKB-KW"/>
</dbReference>
<dbReference type="InterPro" id="IPR051206">
    <property type="entry name" value="NAMLAA_amidase_2"/>
</dbReference>
<dbReference type="SUPFAM" id="SSF55846">
    <property type="entry name" value="N-acetylmuramoyl-L-alanine amidase-like"/>
    <property type="match status" value="1"/>
</dbReference>
<comment type="catalytic activity">
    <reaction evidence="1">
        <text>Hydrolyzes the link between N-acetylmuramoyl residues and L-amino acid residues in certain cell-wall glycopeptides.</text>
        <dbReference type="EC" id="3.5.1.28"/>
    </reaction>
</comment>
<dbReference type="InterPro" id="IPR002502">
    <property type="entry name" value="Amidase_domain"/>
</dbReference>
<dbReference type="CDD" id="cd06583">
    <property type="entry name" value="PGRP"/>
    <property type="match status" value="1"/>
</dbReference>
<dbReference type="GO" id="GO:0071555">
    <property type="term" value="P:cell wall organization"/>
    <property type="evidence" value="ECO:0007669"/>
    <property type="project" value="UniProtKB-KW"/>
</dbReference>
<evidence type="ECO:0000256" key="3">
    <source>
        <dbReference type="ARBA" id="ARBA00011901"/>
    </source>
</evidence>
<evidence type="ECO:0000256" key="6">
    <source>
        <dbReference type="ARBA" id="ARBA00023287"/>
    </source>
</evidence>
<keyword evidence="6" id="KW-0178">Competence</keyword>
<protein>
    <recommendedName>
        <fullName evidence="3">N-acetylmuramoyl-L-alanine amidase</fullName>
        <ecNumber evidence="3">3.5.1.28</ecNumber>
    </recommendedName>
</protein>
<evidence type="ECO:0000256" key="4">
    <source>
        <dbReference type="ARBA" id="ARBA00022801"/>
    </source>
</evidence>
<evidence type="ECO:0000313" key="10">
    <source>
        <dbReference type="Proteomes" id="UP000029453"/>
    </source>
</evidence>
<reference evidence="9 10" key="1">
    <citation type="submission" date="2012-10" db="EMBL/GenBank/DDBJ databases">
        <title>Draft Genome Sequence of Paenibacillus popilliae ATCC 14706T.</title>
        <authorList>
            <person name="Iiyama K."/>
            <person name="Mori K."/>
            <person name="Mon H."/>
            <person name="Chieda Y."/>
            <person name="Lee J.M."/>
            <person name="Kusakabe T."/>
            <person name="Tashiro K."/>
            <person name="Asano S."/>
            <person name="Yasunaga-Aoki C."/>
            <person name="Shimizu S."/>
        </authorList>
    </citation>
    <scope>NUCLEOTIDE SEQUENCE [LARGE SCALE GENOMIC DNA]</scope>
    <source>
        <strain evidence="9 10">ATCC 14706</strain>
    </source>
</reference>
<dbReference type="PANTHER" id="PTHR30417:SF11">
    <property type="entry name" value="N-ACETYLMURAMOYL-L-ALANINE AMIDASE XLYA"/>
    <property type="match status" value="1"/>
</dbReference>
<evidence type="ECO:0000259" key="8">
    <source>
        <dbReference type="SMART" id="SM00644"/>
    </source>
</evidence>
<evidence type="ECO:0000256" key="1">
    <source>
        <dbReference type="ARBA" id="ARBA00001561"/>
    </source>
</evidence>
<gene>
    <name evidence="9" type="ORF">PPOP_0629</name>
</gene>
<evidence type="ECO:0000256" key="5">
    <source>
        <dbReference type="ARBA" id="ARBA00022969"/>
    </source>
</evidence>
<evidence type="ECO:0000313" key="9">
    <source>
        <dbReference type="EMBL" id="GAC41279.1"/>
    </source>
</evidence>
<organism evidence="9 10">
    <name type="scientific">Paenibacillus popilliae ATCC 14706</name>
    <dbReference type="NCBI Taxonomy" id="1212764"/>
    <lineage>
        <taxon>Bacteria</taxon>
        <taxon>Bacillati</taxon>
        <taxon>Bacillota</taxon>
        <taxon>Bacilli</taxon>
        <taxon>Bacillales</taxon>
        <taxon>Paenibacillaceae</taxon>
        <taxon>Paenibacillus</taxon>
    </lineage>
</organism>
<feature type="domain" description="N-acetylmuramoyl-L-alanine amidase" evidence="8">
    <location>
        <begin position="13"/>
        <end position="151"/>
    </location>
</feature>
<sequence>MNYRLDHIPKTTSCNRRSGLDMTPTTITIHNTGNSGSSAKNERGWLTNPENNRTASYHIVVDEHEAIECIPLNENAWHAGDGSNAASGNRTSIAIEICESGKYQQTLHNAAHLVAKMLLERGWGVERLRRHFDWSGKICPRLMYDGGKWTGWCSFIGMVKSYTSKNEEQTTREVLGAVDKLKKTVEEQNKRLKELEGQQEIDPPTWAKEAADYYEKEMSNKKGSYDFWRLLTIQYRKKVIQHNEHGHS</sequence>
<keyword evidence="10" id="KW-1185">Reference proteome</keyword>
<dbReference type="Pfam" id="PF01510">
    <property type="entry name" value="Amidase_2"/>
    <property type="match status" value="1"/>
</dbReference>
<dbReference type="AlphaFoldDB" id="M9LYQ1"/>
<dbReference type="EMBL" id="BALG01000026">
    <property type="protein sequence ID" value="GAC41279.1"/>
    <property type="molecule type" value="Genomic_DNA"/>
</dbReference>
<dbReference type="GO" id="GO:0009253">
    <property type="term" value="P:peptidoglycan catabolic process"/>
    <property type="evidence" value="ECO:0007669"/>
    <property type="project" value="InterPro"/>
</dbReference>
<dbReference type="Gene3D" id="3.40.80.10">
    <property type="entry name" value="Peptidoglycan recognition protein-like"/>
    <property type="match status" value="1"/>
</dbReference>
<comment type="caution">
    <text evidence="9">The sequence shown here is derived from an EMBL/GenBank/DDBJ whole genome shotgun (WGS) entry which is preliminary data.</text>
</comment>
<dbReference type="GO" id="GO:0030420">
    <property type="term" value="P:establishment of competence for transformation"/>
    <property type="evidence" value="ECO:0007669"/>
    <property type="project" value="UniProtKB-KW"/>
</dbReference>
<keyword evidence="5" id="KW-0749">Sporulation</keyword>